<accession>A0ACC1XTX5</accession>
<gene>
    <name evidence="1" type="ORF">OWV82_013077</name>
</gene>
<keyword evidence="2" id="KW-1185">Reference proteome</keyword>
<sequence length="487" mass="55233">MSKRNTEIRSPLRRSARLLRHQDSPAEPVNTCTRKSKHINNKVRSSNPPLNSPKSDALPKTRNDCPKKKTSHKLSRSDDGLRKSPRLNGGVDVSQSLRRSPRFSKKPNVEELVQKSGSNKPKRSCEDKPRKRIECGSNKSKRKSEMGLGTCEQKEVSRFSVVIGLKAVRAKGGERKEGDVVKVTEEIKVKKKRKRAEEGKGSSKIQGWTKEQEMALQRAYFATKPTPRFWKNVSKLVPGKSAQECFDKIHSEHITPPQPQRRSRADKMNSSPLKHFSLSTTKLLKPIELKIKNSNRNKQKSYCAQKTIRHLLQKNYHVDADCEADFFSVLEPNINLSTRVDERPGSLSTPKLQEQKKFLQKCHEIPSAHKKPLSRFSESCMMPLVSPPVLKQVKNKALHEKYIDQLHYREAKRKAASARAERFAPGKESGMGIQSQKIDVIRGAKNALVTDARNVINQLQHLDENTRSSPSDLDGVDYEDDEGECEL</sequence>
<organism evidence="1 2">
    <name type="scientific">Melia azedarach</name>
    <name type="common">Chinaberry tree</name>
    <dbReference type="NCBI Taxonomy" id="155640"/>
    <lineage>
        <taxon>Eukaryota</taxon>
        <taxon>Viridiplantae</taxon>
        <taxon>Streptophyta</taxon>
        <taxon>Embryophyta</taxon>
        <taxon>Tracheophyta</taxon>
        <taxon>Spermatophyta</taxon>
        <taxon>Magnoliopsida</taxon>
        <taxon>eudicotyledons</taxon>
        <taxon>Gunneridae</taxon>
        <taxon>Pentapetalae</taxon>
        <taxon>rosids</taxon>
        <taxon>malvids</taxon>
        <taxon>Sapindales</taxon>
        <taxon>Meliaceae</taxon>
        <taxon>Melia</taxon>
    </lineage>
</organism>
<reference evidence="1 2" key="1">
    <citation type="journal article" date="2023" name="Science">
        <title>Complex scaffold remodeling in plant triterpene biosynthesis.</title>
        <authorList>
            <person name="De La Pena R."/>
            <person name="Hodgson H."/>
            <person name="Liu J.C."/>
            <person name="Stephenson M.J."/>
            <person name="Martin A.C."/>
            <person name="Owen C."/>
            <person name="Harkess A."/>
            <person name="Leebens-Mack J."/>
            <person name="Jimenez L.E."/>
            <person name="Osbourn A."/>
            <person name="Sattely E.S."/>
        </authorList>
    </citation>
    <scope>NUCLEOTIDE SEQUENCE [LARGE SCALE GENOMIC DNA]</scope>
    <source>
        <strain evidence="2">cv. JPN11</strain>
        <tissue evidence="1">Leaf</tissue>
    </source>
</reference>
<dbReference type="EMBL" id="CM051400">
    <property type="protein sequence ID" value="KAJ4714616.1"/>
    <property type="molecule type" value="Genomic_DNA"/>
</dbReference>
<dbReference type="Proteomes" id="UP001164539">
    <property type="component" value="Chromosome 7"/>
</dbReference>
<evidence type="ECO:0000313" key="2">
    <source>
        <dbReference type="Proteomes" id="UP001164539"/>
    </source>
</evidence>
<protein>
    <submittedName>
        <fullName evidence="1">Homeodomain-like superfamily protein</fullName>
    </submittedName>
</protein>
<comment type="caution">
    <text evidence="1">The sequence shown here is derived from an EMBL/GenBank/DDBJ whole genome shotgun (WGS) entry which is preliminary data.</text>
</comment>
<proteinExistence type="predicted"/>
<evidence type="ECO:0000313" key="1">
    <source>
        <dbReference type="EMBL" id="KAJ4714616.1"/>
    </source>
</evidence>
<name>A0ACC1XTX5_MELAZ</name>